<organism evidence="4 5">
    <name type="scientific">Arcicella lustrica</name>
    <dbReference type="NCBI Taxonomy" id="2984196"/>
    <lineage>
        <taxon>Bacteria</taxon>
        <taxon>Pseudomonadati</taxon>
        <taxon>Bacteroidota</taxon>
        <taxon>Cytophagia</taxon>
        <taxon>Cytophagales</taxon>
        <taxon>Flectobacillaceae</taxon>
        <taxon>Arcicella</taxon>
    </lineage>
</organism>
<dbReference type="RefSeq" id="WP_323689554.1">
    <property type="nucleotide sequence ID" value="NZ_JAYGIM010000021.1"/>
</dbReference>
<evidence type="ECO:0000256" key="2">
    <source>
        <dbReference type="ARBA" id="ARBA00022679"/>
    </source>
</evidence>
<feature type="domain" description="Histidine-specific methyltransferase SAM-dependent" evidence="3">
    <location>
        <begin position="23"/>
        <end position="327"/>
    </location>
</feature>
<protein>
    <submittedName>
        <fullName evidence="4">L-histidine N(Alpha)-methyltransferase</fullName>
    </submittedName>
</protein>
<dbReference type="InterPro" id="IPR029063">
    <property type="entry name" value="SAM-dependent_MTases_sf"/>
</dbReference>
<dbReference type="PANTHER" id="PTHR43397">
    <property type="entry name" value="ERGOTHIONEINE BIOSYNTHESIS PROTEIN 1"/>
    <property type="match status" value="1"/>
</dbReference>
<dbReference type="Pfam" id="PF10017">
    <property type="entry name" value="Methyltransf_33"/>
    <property type="match status" value="1"/>
</dbReference>
<dbReference type="Gene3D" id="3.40.50.150">
    <property type="entry name" value="Vaccinia Virus protein VP39"/>
    <property type="match status" value="1"/>
</dbReference>
<evidence type="ECO:0000313" key="5">
    <source>
        <dbReference type="Proteomes" id="UP001302222"/>
    </source>
</evidence>
<dbReference type="Proteomes" id="UP001302222">
    <property type="component" value="Unassembled WGS sequence"/>
</dbReference>
<reference evidence="4 5" key="1">
    <citation type="submission" date="2023-12" db="EMBL/GenBank/DDBJ databases">
        <title>Novel species of the genus Arcicella isolated from rivers.</title>
        <authorList>
            <person name="Lu H."/>
        </authorList>
    </citation>
    <scope>NUCLEOTIDE SEQUENCE [LARGE SCALE GENOMIC DNA]</scope>
    <source>
        <strain evidence="4 5">DC25W</strain>
    </source>
</reference>
<dbReference type="InterPro" id="IPR019257">
    <property type="entry name" value="MeTrfase_dom"/>
</dbReference>
<gene>
    <name evidence="4" type="ORF">VB798_22815</name>
</gene>
<evidence type="ECO:0000313" key="4">
    <source>
        <dbReference type="EMBL" id="MEA5429442.1"/>
    </source>
</evidence>
<keyword evidence="5" id="KW-1185">Reference proteome</keyword>
<evidence type="ECO:0000256" key="1">
    <source>
        <dbReference type="ARBA" id="ARBA00022603"/>
    </source>
</evidence>
<accession>A0ABU5SQA9</accession>
<name>A0ABU5SQA9_9BACT</name>
<dbReference type="SUPFAM" id="SSF53335">
    <property type="entry name" value="S-adenosyl-L-methionine-dependent methyltransferases"/>
    <property type="match status" value="1"/>
</dbReference>
<dbReference type="PANTHER" id="PTHR43397:SF1">
    <property type="entry name" value="ERGOTHIONEINE BIOSYNTHESIS PROTEIN 1"/>
    <property type="match status" value="1"/>
</dbReference>
<proteinExistence type="predicted"/>
<keyword evidence="1" id="KW-0489">Methyltransferase</keyword>
<dbReference type="InterPro" id="IPR017804">
    <property type="entry name" value="MeTrfase_EgtD-like"/>
</dbReference>
<sequence>MDTLEEIKNIGFLASDEPKNQFYTDVIKGLKAPQKHLSSKYFYNEQGDILFQKIMNCKDYYLTRAEMDIFQNSSAQLADGICANASAFDLIELGAGDATKTFHLLKYLTEQKANFRYLPIDISGYILDVLESNLFASLPNLSVCTIQGDYFEALQKACELSSNRKVLLFLGSNIGNMSLKESLDFCRKLSQNLIQGDKIIIGFDLKKNPATILKAYNDSEGFTSQFNVNLLIRINQELEGNFDIANFEHYQTYDPETGACKSYLVSLCDQEVTIGSETISFTQNESIFMEVSQKYALDEIEKMAFESGFKPVLNCFDTHHYFVDAIWEVA</sequence>
<dbReference type="EMBL" id="JAYGIM010000021">
    <property type="protein sequence ID" value="MEA5429442.1"/>
    <property type="molecule type" value="Genomic_DNA"/>
</dbReference>
<dbReference type="PIRSF" id="PIRSF018005">
    <property type="entry name" value="UCP018005"/>
    <property type="match status" value="1"/>
</dbReference>
<evidence type="ECO:0000259" key="3">
    <source>
        <dbReference type="Pfam" id="PF10017"/>
    </source>
</evidence>
<comment type="caution">
    <text evidence="4">The sequence shown here is derived from an EMBL/GenBank/DDBJ whole genome shotgun (WGS) entry which is preliminary data.</text>
</comment>
<keyword evidence="2" id="KW-0808">Transferase</keyword>
<dbReference type="InterPro" id="IPR051128">
    <property type="entry name" value="EgtD_Methyltrsf_superfamily"/>
</dbReference>